<evidence type="ECO:0000259" key="6">
    <source>
        <dbReference type="Pfam" id="PF08281"/>
    </source>
</evidence>
<dbReference type="AlphaFoldDB" id="A0A1V9EL28"/>
<protein>
    <recommendedName>
        <fullName evidence="9">RNA polymerase subunit sigma-24</fullName>
    </recommendedName>
</protein>
<dbReference type="SUPFAM" id="SSF88946">
    <property type="entry name" value="Sigma2 domain of RNA polymerase sigma factors"/>
    <property type="match status" value="1"/>
</dbReference>
<dbReference type="InterPro" id="IPR039425">
    <property type="entry name" value="RNA_pol_sigma-70-like"/>
</dbReference>
<dbReference type="GO" id="GO:0006352">
    <property type="term" value="P:DNA-templated transcription initiation"/>
    <property type="evidence" value="ECO:0007669"/>
    <property type="project" value="InterPro"/>
</dbReference>
<dbReference type="CDD" id="cd06171">
    <property type="entry name" value="Sigma70_r4"/>
    <property type="match status" value="1"/>
</dbReference>
<dbReference type="OrthoDB" id="1056775at2"/>
<dbReference type="InterPro" id="IPR013249">
    <property type="entry name" value="RNA_pol_sigma70_r4_t2"/>
</dbReference>
<dbReference type="InterPro" id="IPR014284">
    <property type="entry name" value="RNA_pol_sigma-70_dom"/>
</dbReference>
<dbReference type="Proteomes" id="UP000192610">
    <property type="component" value="Unassembled WGS sequence"/>
</dbReference>
<evidence type="ECO:0008006" key="9">
    <source>
        <dbReference type="Google" id="ProtNLM"/>
    </source>
</evidence>
<reference evidence="8" key="1">
    <citation type="submission" date="2016-04" db="EMBL/GenBank/DDBJ databases">
        <authorList>
            <person name="Chen L."/>
            <person name="Zhuang W."/>
            <person name="Wang G."/>
        </authorList>
    </citation>
    <scope>NUCLEOTIDE SEQUENCE [LARGE SCALE GENOMIC DNA]</scope>
    <source>
        <strain evidence="8">17621</strain>
    </source>
</reference>
<dbReference type="Pfam" id="PF04542">
    <property type="entry name" value="Sigma70_r2"/>
    <property type="match status" value="1"/>
</dbReference>
<evidence type="ECO:0000256" key="2">
    <source>
        <dbReference type="ARBA" id="ARBA00023015"/>
    </source>
</evidence>
<dbReference type="STRING" id="354355.SAMN05660816_00995"/>
<dbReference type="PANTHER" id="PTHR43133:SF46">
    <property type="entry name" value="RNA POLYMERASE SIGMA-70 FACTOR ECF SUBFAMILY"/>
    <property type="match status" value="1"/>
</dbReference>
<evidence type="ECO:0000256" key="3">
    <source>
        <dbReference type="ARBA" id="ARBA00023082"/>
    </source>
</evidence>
<comment type="caution">
    <text evidence="7">The sequence shown here is derived from an EMBL/GenBank/DDBJ whole genome shotgun (WGS) entry which is preliminary data.</text>
</comment>
<sequence>MEVKELIAACLRRDRMSEKLLYERYVTVMTRLCQRYLKNDAEVQDVLIDGFIKVFDKLKTFEYRGEQSLEIWIRKIMINECLMRLRKSNPLVLIDEEKQEELVQPAHNGPEAKEIIRLIHLLPPGYRTIINLYVIDGYSHKEISHFLGITESASRSQLTHARNKLKELLKIHGWNGMIN</sequence>
<dbReference type="NCBIfam" id="TIGR02937">
    <property type="entry name" value="sigma70-ECF"/>
    <property type="match status" value="1"/>
</dbReference>
<evidence type="ECO:0000256" key="4">
    <source>
        <dbReference type="ARBA" id="ARBA00023163"/>
    </source>
</evidence>
<keyword evidence="2" id="KW-0805">Transcription regulation</keyword>
<keyword evidence="8" id="KW-1185">Reference proteome</keyword>
<dbReference type="Gene3D" id="1.10.1740.10">
    <property type="match status" value="1"/>
</dbReference>
<proteinExistence type="inferred from homology"/>
<evidence type="ECO:0000313" key="8">
    <source>
        <dbReference type="Proteomes" id="UP000192610"/>
    </source>
</evidence>
<comment type="similarity">
    <text evidence="1">Belongs to the sigma-70 factor family. ECF subfamily.</text>
</comment>
<dbReference type="InterPro" id="IPR007627">
    <property type="entry name" value="RNA_pol_sigma70_r2"/>
</dbReference>
<dbReference type="GO" id="GO:0003677">
    <property type="term" value="F:DNA binding"/>
    <property type="evidence" value="ECO:0007669"/>
    <property type="project" value="InterPro"/>
</dbReference>
<dbReference type="SUPFAM" id="SSF88659">
    <property type="entry name" value="Sigma3 and sigma4 domains of RNA polymerase sigma factors"/>
    <property type="match status" value="1"/>
</dbReference>
<dbReference type="Pfam" id="PF08281">
    <property type="entry name" value="Sigma70_r4_2"/>
    <property type="match status" value="1"/>
</dbReference>
<name>A0A1V9EL28_9BACT</name>
<dbReference type="InterPro" id="IPR013324">
    <property type="entry name" value="RNA_pol_sigma_r3/r4-like"/>
</dbReference>
<feature type="domain" description="RNA polymerase sigma-70 region 2" evidence="5">
    <location>
        <begin position="21"/>
        <end position="88"/>
    </location>
</feature>
<evidence type="ECO:0000259" key="5">
    <source>
        <dbReference type="Pfam" id="PF04542"/>
    </source>
</evidence>
<dbReference type="Gene3D" id="1.10.10.10">
    <property type="entry name" value="Winged helix-like DNA-binding domain superfamily/Winged helix DNA-binding domain"/>
    <property type="match status" value="1"/>
</dbReference>
<dbReference type="EMBL" id="LVXG01000023">
    <property type="protein sequence ID" value="OQP46857.1"/>
    <property type="molecule type" value="Genomic_DNA"/>
</dbReference>
<keyword evidence="4" id="KW-0804">Transcription</keyword>
<organism evidence="7 8">
    <name type="scientific">Niastella yeongjuensis</name>
    <dbReference type="NCBI Taxonomy" id="354355"/>
    <lineage>
        <taxon>Bacteria</taxon>
        <taxon>Pseudomonadati</taxon>
        <taxon>Bacteroidota</taxon>
        <taxon>Chitinophagia</taxon>
        <taxon>Chitinophagales</taxon>
        <taxon>Chitinophagaceae</taxon>
        <taxon>Niastella</taxon>
    </lineage>
</organism>
<evidence type="ECO:0000256" key="1">
    <source>
        <dbReference type="ARBA" id="ARBA00010641"/>
    </source>
</evidence>
<gene>
    <name evidence="7" type="ORF">A4H97_04860</name>
</gene>
<accession>A0A1V9EL28</accession>
<dbReference type="GO" id="GO:0016987">
    <property type="term" value="F:sigma factor activity"/>
    <property type="evidence" value="ECO:0007669"/>
    <property type="project" value="UniProtKB-KW"/>
</dbReference>
<dbReference type="InterPro" id="IPR036388">
    <property type="entry name" value="WH-like_DNA-bd_sf"/>
</dbReference>
<keyword evidence="3" id="KW-0731">Sigma factor</keyword>
<evidence type="ECO:0000313" key="7">
    <source>
        <dbReference type="EMBL" id="OQP46857.1"/>
    </source>
</evidence>
<dbReference type="PANTHER" id="PTHR43133">
    <property type="entry name" value="RNA POLYMERASE ECF-TYPE SIGMA FACTO"/>
    <property type="match status" value="1"/>
</dbReference>
<feature type="domain" description="RNA polymerase sigma factor 70 region 4 type 2" evidence="6">
    <location>
        <begin position="114"/>
        <end position="165"/>
    </location>
</feature>
<dbReference type="InterPro" id="IPR013325">
    <property type="entry name" value="RNA_pol_sigma_r2"/>
</dbReference>